<feature type="transmembrane region" description="Helical" evidence="2">
    <location>
        <begin position="61"/>
        <end position="83"/>
    </location>
</feature>
<evidence type="ECO:0000313" key="3">
    <source>
        <dbReference type="EMBL" id="GIO27066.1"/>
    </source>
</evidence>
<feature type="transmembrane region" description="Helical" evidence="2">
    <location>
        <begin position="31"/>
        <end position="49"/>
    </location>
</feature>
<dbReference type="Pfam" id="PF10710">
    <property type="entry name" value="DUF2512"/>
    <property type="match status" value="1"/>
</dbReference>
<keyword evidence="2" id="KW-1133">Transmembrane helix</keyword>
<evidence type="ECO:0000313" key="4">
    <source>
        <dbReference type="Proteomes" id="UP000676917"/>
    </source>
</evidence>
<proteinExistence type="predicted"/>
<comment type="caution">
    <text evidence="3">The sequence shown here is derived from an EMBL/GenBank/DDBJ whole genome shotgun (WGS) entry which is preliminary data.</text>
</comment>
<keyword evidence="2" id="KW-0812">Transmembrane</keyword>
<name>A0A919X6X2_9BACI</name>
<evidence type="ECO:0000256" key="1">
    <source>
        <dbReference type="SAM" id="MobiDB-lite"/>
    </source>
</evidence>
<protein>
    <submittedName>
        <fullName evidence="3">Membrane protein YndM</fullName>
    </submittedName>
</protein>
<dbReference type="InterPro" id="IPR019649">
    <property type="entry name" value="DUF2512"/>
</dbReference>
<feature type="region of interest" description="Disordered" evidence="1">
    <location>
        <begin position="134"/>
        <end position="154"/>
    </location>
</feature>
<organism evidence="3 4">
    <name type="scientific">Ornithinibacillus bavariensis</name>
    <dbReference type="NCBI Taxonomy" id="545502"/>
    <lineage>
        <taxon>Bacteria</taxon>
        <taxon>Bacillati</taxon>
        <taxon>Bacillota</taxon>
        <taxon>Bacilli</taxon>
        <taxon>Bacillales</taxon>
        <taxon>Bacillaceae</taxon>
        <taxon>Ornithinibacillus</taxon>
    </lineage>
</organism>
<feature type="transmembrane region" description="Helical" evidence="2">
    <location>
        <begin position="7"/>
        <end position="25"/>
    </location>
</feature>
<dbReference type="AlphaFoldDB" id="A0A919X6X2"/>
<feature type="transmembrane region" description="Helical" evidence="2">
    <location>
        <begin position="89"/>
        <end position="110"/>
    </location>
</feature>
<accession>A0A919X6X2</accession>
<keyword evidence="4" id="KW-1185">Reference proteome</keyword>
<reference evidence="3" key="1">
    <citation type="submission" date="2021-03" db="EMBL/GenBank/DDBJ databases">
        <title>Antimicrobial resistance genes in bacteria isolated from Japanese honey, and their potential for conferring macrolide and lincosamide resistance in the American foulbrood pathogen Paenibacillus larvae.</title>
        <authorList>
            <person name="Okamoto M."/>
            <person name="Kumagai M."/>
            <person name="Kanamori H."/>
            <person name="Takamatsu D."/>
        </authorList>
    </citation>
    <scope>NUCLEOTIDE SEQUENCE</scope>
    <source>
        <strain evidence="3">J43TS3</strain>
    </source>
</reference>
<dbReference type="Proteomes" id="UP000676917">
    <property type="component" value="Unassembled WGS sequence"/>
</dbReference>
<dbReference type="RefSeq" id="WP_212920543.1">
    <property type="nucleotide sequence ID" value="NZ_BORP01000002.1"/>
</dbReference>
<gene>
    <name evidence="3" type="primary">yndM_2</name>
    <name evidence="3" type="ORF">J43TS3_16770</name>
</gene>
<feature type="compositionally biased region" description="Basic and acidic residues" evidence="1">
    <location>
        <begin position="141"/>
        <end position="154"/>
    </location>
</feature>
<evidence type="ECO:0000256" key="2">
    <source>
        <dbReference type="SAM" id="Phobius"/>
    </source>
</evidence>
<keyword evidence="2" id="KW-0472">Membrane</keyword>
<dbReference type="EMBL" id="BORP01000002">
    <property type="protein sequence ID" value="GIO27066.1"/>
    <property type="molecule type" value="Genomic_DNA"/>
</dbReference>
<sequence length="154" mass="17449">MNLNWKVIGIKLIISTIVVFSIFGIFYHANIMNLIVVSILTAGVSYFVVDQYILPRTNNLMATLADFVLAFATLAVLGSFLIVTDMPVILASLFAAFFLALTEPLLHAYIQDGEEKERDNMRYVPGRNLQTEFAEETDEETLLRKKDPRRDQTD</sequence>